<dbReference type="Proteomes" id="UP000000305">
    <property type="component" value="Unassembled WGS sequence"/>
</dbReference>
<dbReference type="KEGG" id="dpx:DAPPUDRAFT_225189"/>
<evidence type="ECO:0000313" key="1">
    <source>
        <dbReference type="EMBL" id="EFX79261.1"/>
    </source>
</evidence>
<keyword evidence="2" id="KW-0808">Transferase</keyword>
<dbReference type="GO" id="GO:0004364">
    <property type="term" value="F:glutathione transferase activity"/>
    <property type="evidence" value="ECO:0007669"/>
    <property type="project" value="UniProtKB-EC"/>
</dbReference>
<dbReference type="STRING" id="6669.E9GMN7"/>
<dbReference type="EMBL" id="MN730099">
    <property type="protein sequence ID" value="QNM80593.1"/>
    <property type="molecule type" value="mRNA"/>
</dbReference>
<keyword evidence="3" id="KW-1185">Reference proteome</keyword>
<accession>E9GMN7</accession>
<dbReference type="HOGENOM" id="CLU_142456_0_0_1"/>
<organism evidence="1 3">
    <name type="scientific">Daphnia pulex</name>
    <name type="common">Water flea</name>
    <dbReference type="NCBI Taxonomy" id="6669"/>
    <lineage>
        <taxon>Eukaryota</taxon>
        <taxon>Metazoa</taxon>
        <taxon>Ecdysozoa</taxon>
        <taxon>Arthropoda</taxon>
        <taxon>Crustacea</taxon>
        <taxon>Branchiopoda</taxon>
        <taxon>Diplostraca</taxon>
        <taxon>Cladocera</taxon>
        <taxon>Anomopoda</taxon>
        <taxon>Daphniidae</taxon>
        <taxon>Daphnia</taxon>
    </lineage>
</organism>
<reference evidence="2" key="2">
    <citation type="submission" date="2019-11" db="EMBL/GenBank/DDBJ databases">
        <authorList>
            <person name="Liu Z."/>
            <person name="Zhang W."/>
            <person name="Zhao Y."/>
        </authorList>
    </citation>
    <scope>NUCLEOTIDE SEQUENCE</scope>
</reference>
<protein>
    <submittedName>
        <fullName evidence="2">Glutathione S-transferase delta/epsilon10 isoform d-2</fullName>
        <ecNumber evidence="2">2.5.1.18</ecNumber>
    </submittedName>
</protein>
<dbReference type="EMBL" id="GL732553">
    <property type="protein sequence ID" value="EFX79261.1"/>
    <property type="molecule type" value="Genomic_DNA"/>
</dbReference>
<name>E9GMN7_DAPPU</name>
<evidence type="ECO:0000313" key="2">
    <source>
        <dbReference type="EMBL" id="QNM80593.1"/>
    </source>
</evidence>
<proteinExistence type="evidence at transcript level"/>
<dbReference type="AlphaFoldDB" id="E9GMN7"/>
<dbReference type="OrthoDB" id="2309723at2759"/>
<reference evidence="1 3" key="1">
    <citation type="journal article" date="2011" name="Science">
        <title>The ecoresponsive genome of Daphnia pulex.</title>
        <authorList>
            <person name="Colbourne J.K."/>
            <person name="Pfrender M.E."/>
            <person name="Gilbert D."/>
            <person name="Thomas W.K."/>
            <person name="Tucker A."/>
            <person name="Oakley T.H."/>
            <person name="Tokishita S."/>
            <person name="Aerts A."/>
            <person name="Arnold G.J."/>
            <person name="Basu M.K."/>
            <person name="Bauer D.J."/>
            <person name="Caceres C.E."/>
            <person name="Carmel L."/>
            <person name="Casola C."/>
            <person name="Choi J.H."/>
            <person name="Detter J.C."/>
            <person name="Dong Q."/>
            <person name="Dusheyko S."/>
            <person name="Eads B.D."/>
            <person name="Frohlich T."/>
            <person name="Geiler-Samerotte K.A."/>
            <person name="Gerlach D."/>
            <person name="Hatcher P."/>
            <person name="Jogdeo S."/>
            <person name="Krijgsveld J."/>
            <person name="Kriventseva E.V."/>
            <person name="Kultz D."/>
            <person name="Laforsch C."/>
            <person name="Lindquist E."/>
            <person name="Lopez J."/>
            <person name="Manak J.R."/>
            <person name="Muller J."/>
            <person name="Pangilinan J."/>
            <person name="Patwardhan R.P."/>
            <person name="Pitluck S."/>
            <person name="Pritham E.J."/>
            <person name="Rechtsteiner A."/>
            <person name="Rho M."/>
            <person name="Rogozin I.B."/>
            <person name="Sakarya O."/>
            <person name="Salamov A."/>
            <person name="Schaack S."/>
            <person name="Shapiro H."/>
            <person name="Shiga Y."/>
            <person name="Skalitzky C."/>
            <person name="Smith Z."/>
            <person name="Souvorov A."/>
            <person name="Sung W."/>
            <person name="Tang Z."/>
            <person name="Tsuchiya D."/>
            <person name="Tu H."/>
            <person name="Vos H."/>
            <person name="Wang M."/>
            <person name="Wolf Y.I."/>
            <person name="Yamagata H."/>
            <person name="Yamada T."/>
            <person name="Ye Y."/>
            <person name="Shaw J.R."/>
            <person name="Andrews J."/>
            <person name="Crease T.J."/>
            <person name="Tang H."/>
            <person name="Lucas S.M."/>
            <person name="Robertson H.M."/>
            <person name="Bork P."/>
            <person name="Koonin E.V."/>
            <person name="Zdobnov E.M."/>
            <person name="Grigoriev I.V."/>
            <person name="Lynch M."/>
            <person name="Boore J.L."/>
        </authorList>
    </citation>
    <scope>NUCLEOTIDE SEQUENCE [LARGE SCALE GENOMIC DNA]</scope>
</reference>
<sequence>MELNPPPWNTVDIIVHSQGVIDVLLDNHDFSMSFFDGKEKITVDQMPLFSPISYDVKKRLIWIKFSAIRMPIDLYYISRSPPCIQGGTALYRAVMMTAYLAGFGPQSEAAEPDEPRIFMTINPQHNVPTIVDDGFFLTRARPFRLISLTDTVARIL</sequence>
<dbReference type="EC" id="2.5.1.18" evidence="2"/>
<evidence type="ECO:0000313" key="3">
    <source>
        <dbReference type="Proteomes" id="UP000000305"/>
    </source>
</evidence>
<gene>
    <name evidence="1" type="ORF">DAPPUDRAFT_225189</name>
</gene>